<keyword evidence="3" id="KW-1185">Reference proteome</keyword>
<dbReference type="EMBL" id="CP115396">
    <property type="protein sequence ID" value="WBO85236.1"/>
    <property type="molecule type" value="Genomic_DNA"/>
</dbReference>
<gene>
    <name evidence="2" type="ORF">O9Z63_03105</name>
</gene>
<evidence type="ECO:0000313" key="3">
    <source>
        <dbReference type="Proteomes" id="UP001211872"/>
    </source>
</evidence>
<name>A0ABY7PPP2_9BACT</name>
<dbReference type="RefSeq" id="WP_270127833.1">
    <property type="nucleotide sequence ID" value="NZ_CP115396.1"/>
</dbReference>
<dbReference type="Proteomes" id="UP001211872">
    <property type="component" value="Chromosome"/>
</dbReference>
<evidence type="ECO:0000313" key="2">
    <source>
        <dbReference type="EMBL" id="WBO85236.1"/>
    </source>
</evidence>
<dbReference type="Pfam" id="PF12728">
    <property type="entry name" value="HTH_17"/>
    <property type="match status" value="1"/>
</dbReference>
<protein>
    <submittedName>
        <fullName evidence="2">Helix-turn-helix domain-containing protein</fullName>
    </submittedName>
</protein>
<sequence length="105" mass="11910">MQHAILVSEQEWQQLLSDVQALKAATPAPPPPAPDRILTVREAAAFLRLTPEGLRKARRKGRVQGVRINEKFWCFCLSELVRYLRRYHRLPLEGEEAAALLIPAA</sequence>
<feature type="domain" description="Helix-turn-helix" evidence="1">
    <location>
        <begin position="38"/>
        <end position="86"/>
    </location>
</feature>
<proteinExistence type="predicted"/>
<reference evidence="2 3" key="1">
    <citation type="journal article" date="2011" name="Int. J. Syst. Evol. Microbiol.">
        <title>Hymenobacter yonginensis sp. nov., isolated from a mesotrophic artificial lake.</title>
        <authorList>
            <person name="Joung Y."/>
            <person name="Cho S.H."/>
            <person name="Kim H."/>
            <person name="Kim S.B."/>
            <person name="Joh K."/>
        </authorList>
    </citation>
    <scope>NUCLEOTIDE SEQUENCE [LARGE SCALE GENOMIC DNA]</scope>
    <source>
        <strain evidence="2 3">KCTC 22745</strain>
    </source>
</reference>
<organism evidence="2 3">
    <name type="scientific">Hymenobacter yonginensis</name>
    <dbReference type="NCBI Taxonomy" id="748197"/>
    <lineage>
        <taxon>Bacteria</taxon>
        <taxon>Pseudomonadati</taxon>
        <taxon>Bacteroidota</taxon>
        <taxon>Cytophagia</taxon>
        <taxon>Cytophagales</taxon>
        <taxon>Hymenobacteraceae</taxon>
        <taxon>Hymenobacter</taxon>
    </lineage>
</organism>
<accession>A0ABY7PPP2</accession>
<evidence type="ECO:0000259" key="1">
    <source>
        <dbReference type="Pfam" id="PF12728"/>
    </source>
</evidence>
<dbReference type="InterPro" id="IPR041657">
    <property type="entry name" value="HTH_17"/>
</dbReference>